<dbReference type="Proteomes" id="UP000315995">
    <property type="component" value="Chromosome"/>
</dbReference>
<dbReference type="GO" id="GO:0051539">
    <property type="term" value="F:4 iron, 4 sulfur cluster binding"/>
    <property type="evidence" value="ECO:0007669"/>
    <property type="project" value="UniProtKB-KW"/>
</dbReference>
<feature type="domain" description="Uracil-DNA glycosylase-like" evidence="13">
    <location>
        <begin position="79"/>
        <end position="225"/>
    </location>
</feature>
<keyword evidence="6" id="KW-0479">Metal-binding</keyword>
<dbReference type="NCBIfam" id="TIGR00758">
    <property type="entry name" value="UDG_fam4"/>
    <property type="match status" value="1"/>
</dbReference>
<keyword evidence="15" id="KW-1185">Reference proteome</keyword>
<evidence type="ECO:0000256" key="8">
    <source>
        <dbReference type="ARBA" id="ARBA00022801"/>
    </source>
</evidence>
<keyword evidence="11" id="KW-0234">DNA repair</keyword>
<evidence type="ECO:0000256" key="7">
    <source>
        <dbReference type="ARBA" id="ARBA00022763"/>
    </source>
</evidence>
<comment type="similarity">
    <text evidence="2">Belongs to the uracil-DNA glycosylase (UDG) superfamily. Type 4 (UDGa) family.</text>
</comment>
<dbReference type="OrthoDB" id="5290748at2"/>
<reference evidence="14 15" key="1">
    <citation type="submission" date="2019-06" db="EMBL/GenBank/DDBJ databases">
        <title>Persicimonas caeni gen. nov., sp. nov., a predatory bacterium isolated from solar saltern.</title>
        <authorList>
            <person name="Wang S."/>
        </authorList>
    </citation>
    <scope>NUCLEOTIDE SEQUENCE [LARGE SCALE GENOMIC DNA]</scope>
    <source>
        <strain evidence="14 15">YN101</strain>
    </source>
</reference>
<evidence type="ECO:0000259" key="13">
    <source>
        <dbReference type="SMART" id="SM00986"/>
    </source>
</evidence>
<evidence type="ECO:0000256" key="1">
    <source>
        <dbReference type="ARBA" id="ARBA00001400"/>
    </source>
</evidence>
<accession>A0A4Y6Q421</accession>
<keyword evidence="5" id="KW-0004">4Fe-4S</keyword>
<keyword evidence="7" id="KW-0227">DNA damage</keyword>
<feature type="region of interest" description="Disordered" evidence="12">
    <location>
        <begin position="1"/>
        <end position="48"/>
    </location>
</feature>
<dbReference type="SMART" id="SM00986">
    <property type="entry name" value="UDG"/>
    <property type="match status" value="1"/>
</dbReference>
<dbReference type="InterPro" id="IPR005273">
    <property type="entry name" value="Ura-DNA_glyco_family4"/>
</dbReference>
<dbReference type="PANTHER" id="PTHR33693:SF1">
    <property type="entry name" value="TYPE-4 URACIL-DNA GLYCOSYLASE"/>
    <property type="match status" value="1"/>
</dbReference>
<dbReference type="GO" id="GO:0046872">
    <property type="term" value="F:metal ion binding"/>
    <property type="evidence" value="ECO:0007669"/>
    <property type="project" value="UniProtKB-KW"/>
</dbReference>
<dbReference type="AlphaFoldDB" id="A0A4Y6Q421"/>
<evidence type="ECO:0000256" key="5">
    <source>
        <dbReference type="ARBA" id="ARBA00022485"/>
    </source>
</evidence>
<evidence type="ECO:0000256" key="4">
    <source>
        <dbReference type="ARBA" id="ARBA00019403"/>
    </source>
</evidence>
<dbReference type="EC" id="3.2.2.27" evidence="3"/>
<evidence type="ECO:0000256" key="12">
    <source>
        <dbReference type="SAM" id="MobiDB-lite"/>
    </source>
</evidence>
<evidence type="ECO:0000256" key="6">
    <source>
        <dbReference type="ARBA" id="ARBA00022723"/>
    </source>
</evidence>
<dbReference type="GO" id="GO:0004844">
    <property type="term" value="F:uracil DNA N-glycosylase activity"/>
    <property type="evidence" value="ECO:0007669"/>
    <property type="project" value="UniProtKB-EC"/>
</dbReference>
<evidence type="ECO:0000256" key="3">
    <source>
        <dbReference type="ARBA" id="ARBA00012030"/>
    </source>
</evidence>
<evidence type="ECO:0000256" key="10">
    <source>
        <dbReference type="ARBA" id="ARBA00023014"/>
    </source>
</evidence>
<dbReference type="Pfam" id="PF03167">
    <property type="entry name" value="UDG"/>
    <property type="match status" value="1"/>
</dbReference>
<dbReference type="InterPro" id="IPR051536">
    <property type="entry name" value="UDG_Type-4/5"/>
</dbReference>
<organism evidence="14 15">
    <name type="scientific">Persicimonas caeni</name>
    <dbReference type="NCBI Taxonomy" id="2292766"/>
    <lineage>
        <taxon>Bacteria</taxon>
        <taxon>Deltaproteobacteria</taxon>
        <taxon>Bradymonadales</taxon>
        <taxon>Bradymonadaceae</taxon>
        <taxon>Persicimonas</taxon>
    </lineage>
</organism>
<sequence>MEYGSFYADEADMMPPADYDPSGMTMSAARPSEQPQKSAASKKPKKKEMTNAEKLEFLEKYLGDCQRCGLCEHRTNIAFGVGDAQAKLVFVGEAPGYNEDQQGEPFVGKAGQLLDKMIEAMGLKREDVYICNVIKCRPPDNRNPHPEEIKECSPFLRKQLQAIEPTVIVTLGKFASQFVTGEQESMGRLRGKWHEWNGVPVMPTYHPAYLLRSPQQKKNAWSDLQMVMERLGLGGS</sequence>
<dbReference type="EMBL" id="CP041186">
    <property type="protein sequence ID" value="QDG54897.1"/>
    <property type="molecule type" value="Genomic_DNA"/>
</dbReference>
<dbReference type="InterPro" id="IPR036895">
    <property type="entry name" value="Uracil-DNA_glycosylase-like_sf"/>
</dbReference>
<keyword evidence="10" id="KW-0411">Iron-sulfur</keyword>
<evidence type="ECO:0000256" key="11">
    <source>
        <dbReference type="ARBA" id="ARBA00023204"/>
    </source>
</evidence>
<dbReference type="InterPro" id="IPR005122">
    <property type="entry name" value="Uracil-DNA_glycosylase-like"/>
</dbReference>
<accession>A0A5B8YKB9</accession>
<evidence type="ECO:0000256" key="9">
    <source>
        <dbReference type="ARBA" id="ARBA00023004"/>
    </source>
</evidence>
<dbReference type="Gene3D" id="3.40.470.10">
    <property type="entry name" value="Uracil-DNA glycosylase-like domain"/>
    <property type="match status" value="1"/>
</dbReference>
<evidence type="ECO:0000313" key="15">
    <source>
        <dbReference type="Proteomes" id="UP000315995"/>
    </source>
</evidence>
<evidence type="ECO:0000313" key="14">
    <source>
        <dbReference type="EMBL" id="QDG54897.1"/>
    </source>
</evidence>
<dbReference type="CDD" id="cd10030">
    <property type="entry name" value="UDG-F4_TTUDGA_SPO1dp_like"/>
    <property type="match status" value="1"/>
</dbReference>
<name>A0A4Y6Q421_PERCE</name>
<gene>
    <name evidence="14" type="ORF">FIV42_14910</name>
</gene>
<proteinExistence type="inferred from homology"/>
<dbReference type="SUPFAM" id="SSF52141">
    <property type="entry name" value="Uracil-DNA glycosylase-like"/>
    <property type="match status" value="1"/>
</dbReference>
<keyword evidence="9" id="KW-0408">Iron</keyword>
<dbReference type="GO" id="GO:0006281">
    <property type="term" value="P:DNA repair"/>
    <property type="evidence" value="ECO:0007669"/>
    <property type="project" value="UniProtKB-KW"/>
</dbReference>
<dbReference type="PANTHER" id="PTHR33693">
    <property type="entry name" value="TYPE-5 URACIL-DNA GLYCOSYLASE"/>
    <property type="match status" value="1"/>
</dbReference>
<comment type="catalytic activity">
    <reaction evidence="1">
        <text>Hydrolyzes single-stranded DNA or mismatched double-stranded DNA and polynucleotides, releasing free uracil.</text>
        <dbReference type="EC" id="3.2.2.27"/>
    </reaction>
</comment>
<protein>
    <recommendedName>
        <fullName evidence="4">Type-4 uracil-DNA glycosylase</fullName>
        <ecNumber evidence="3">3.2.2.27</ecNumber>
    </recommendedName>
</protein>
<evidence type="ECO:0000256" key="2">
    <source>
        <dbReference type="ARBA" id="ARBA00006521"/>
    </source>
</evidence>
<dbReference type="SMART" id="SM00987">
    <property type="entry name" value="UreE_C"/>
    <property type="match status" value="1"/>
</dbReference>
<keyword evidence="8" id="KW-0378">Hydrolase</keyword>